<dbReference type="PROSITE" id="PS50206">
    <property type="entry name" value="RHODANESE_3"/>
    <property type="match status" value="1"/>
</dbReference>
<dbReference type="Pfam" id="PF00581">
    <property type="entry name" value="Rhodanese"/>
    <property type="match status" value="1"/>
</dbReference>
<dbReference type="CDD" id="cd00158">
    <property type="entry name" value="RHOD"/>
    <property type="match status" value="1"/>
</dbReference>
<dbReference type="EMBL" id="JAUPEV010000004">
    <property type="protein sequence ID" value="MDO7252988.1"/>
    <property type="molecule type" value="Genomic_DNA"/>
</dbReference>
<keyword evidence="5" id="KW-1185">Reference proteome</keyword>
<dbReference type="AlphaFoldDB" id="A0AA90PRZ2"/>
<proteinExistence type="predicted"/>
<organism evidence="3 4">
    <name type="scientific">Helicobacter cappadocius</name>
    <dbReference type="NCBI Taxonomy" id="3063998"/>
    <lineage>
        <taxon>Bacteria</taxon>
        <taxon>Pseudomonadati</taxon>
        <taxon>Campylobacterota</taxon>
        <taxon>Epsilonproteobacteria</taxon>
        <taxon>Campylobacterales</taxon>
        <taxon>Helicobacteraceae</taxon>
        <taxon>Helicobacter</taxon>
    </lineage>
</organism>
<dbReference type="SUPFAM" id="SSF52821">
    <property type="entry name" value="Rhodanese/Cell cycle control phosphatase"/>
    <property type="match status" value="1"/>
</dbReference>
<name>A0AA90PRZ2_9HELI</name>
<sequence length="117" mass="13377">MQEENLRNKKLLGKHNKSYANPVYLDGFNPEEYIVIDIRHPYDFKEGHLQGSINITDLRTIATIAQNNKDKKVLLQCYSGHTASVYGSELVNAGFDNIYYLDENIADFEDHGILLQS</sequence>
<reference evidence="3 5" key="1">
    <citation type="submission" date="2023-07" db="EMBL/GenBank/DDBJ databases">
        <title>Unpublished Manusciprt.</title>
        <authorList>
            <person name="Aydin F."/>
            <person name="Tarhane S."/>
            <person name="Saticioglu I.B."/>
            <person name="Karakaya E."/>
            <person name="Abay S."/>
            <person name="Guran O."/>
            <person name="Bozkurt E."/>
            <person name="Uzum N."/>
            <person name="Olgun K."/>
            <person name="Jablonski D."/>
        </authorList>
    </citation>
    <scope>NUCLEOTIDE SEQUENCE</scope>
    <source>
        <strain evidence="5">faydin-H75</strain>
        <strain evidence="3">Faydin-H76</strain>
    </source>
</reference>
<evidence type="ECO:0000313" key="5">
    <source>
        <dbReference type="Proteomes" id="UP001240777"/>
    </source>
</evidence>
<feature type="domain" description="Rhodanese" evidence="1">
    <location>
        <begin position="29"/>
        <end position="117"/>
    </location>
</feature>
<dbReference type="Proteomes" id="UP001240777">
    <property type="component" value="Unassembled WGS sequence"/>
</dbReference>
<evidence type="ECO:0000313" key="3">
    <source>
        <dbReference type="EMBL" id="MDP2539022.1"/>
    </source>
</evidence>
<protein>
    <submittedName>
        <fullName evidence="3">Rhodanese-like domain-containing protein</fullName>
    </submittedName>
</protein>
<dbReference type="EMBL" id="JAUYZK010000005">
    <property type="protein sequence ID" value="MDP2539022.1"/>
    <property type="molecule type" value="Genomic_DNA"/>
</dbReference>
<evidence type="ECO:0000313" key="2">
    <source>
        <dbReference type="EMBL" id="MDO7252988.1"/>
    </source>
</evidence>
<dbReference type="InterPro" id="IPR001763">
    <property type="entry name" value="Rhodanese-like_dom"/>
</dbReference>
<dbReference type="InterPro" id="IPR036873">
    <property type="entry name" value="Rhodanese-like_dom_sf"/>
</dbReference>
<dbReference type="Proteomes" id="UP001177258">
    <property type="component" value="Unassembled WGS sequence"/>
</dbReference>
<gene>
    <name evidence="2" type="ORF">Q5I04_03555</name>
    <name evidence="3" type="ORF">Q5I06_04445</name>
</gene>
<reference evidence="2" key="2">
    <citation type="submission" date="2023-07" db="EMBL/GenBank/DDBJ databases">
        <authorList>
            <person name="Aydin F."/>
            <person name="Tarhane S."/>
            <person name="Saticioglu I.B."/>
            <person name="Karakaya E."/>
            <person name="Abay S."/>
            <person name="Guran O."/>
            <person name="Bozkurt E."/>
            <person name="Uzum N."/>
            <person name="Olgun K."/>
            <person name="Jablonski D."/>
        </authorList>
    </citation>
    <scope>NUCLEOTIDE SEQUENCE</scope>
    <source>
        <strain evidence="2">Faydin-H75</strain>
    </source>
</reference>
<evidence type="ECO:0000313" key="4">
    <source>
        <dbReference type="Proteomes" id="UP001177258"/>
    </source>
</evidence>
<dbReference type="RefSeq" id="WP_305516831.1">
    <property type="nucleotide sequence ID" value="NZ_JAUPEV010000004.1"/>
</dbReference>
<accession>A0AA90PRZ2</accession>
<reference evidence="2 4" key="3">
    <citation type="journal article" date="2024" name="Syst. Appl. Microbiol.">
        <title>Helicobacter cappadocius sp. nov., from lizards: The first psychrotrophic Helicobacter species.</title>
        <authorList>
            <person name="Aydin F."/>
            <person name="Tarhane S."/>
            <person name="Karakaya E."/>
            <person name="Abay S."/>
            <person name="Kayman T."/>
            <person name="Guran O."/>
            <person name="Bozkurt E."/>
            <person name="Uzum N."/>
            <person name="Avci A."/>
            <person name="Olgun K."/>
            <person name="Jablonski D."/>
            <person name="Guran C."/>
            <person name="Burcin Saticioglu I."/>
        </authorList>
    </citation>
    <scope>NUCLEOTIDE SEQUENCE [LARGE SCALE GENOMIC DNA]</scope>
    <source>
        <strain evidence="2">Faydin-H75</strain>
        <strain evidence="4">faydin-H76</strain>
    </source>
</reference>
<evidence type="ECO:0000259" key="1">
    <source>
        <dbReference type="PROSITE" id="PS50206"/>
    </source>
</evidence>
<comment type="caution">
    <text evidence="3">The sequence shown here is derived from an EMBL/GenBank/DDBJ whole genome shotgun (WGS) entry which is preliminary data.</text>
</comment>
<dbReference type="SMART" id="SM00450">
    <property type="entry name" value="RHOD"/>
    <property type="match status" value="1"/>
</dbReference>
<dbReference type="Gene3D" id="3.40.250.10">
    <property type="entry name" value="Rhodanese-like domain"/>
    <property type="match status" value="1"/>
</dbReference>